<reference evidence="1" key="1">
    <citation type="submission" date="2020-08" db="EMBL/GenBank/DDBJ databases">
        <title>Multicomponent nature underlies the extraordinary mechanical properties of spider dragline silk.</title>
        <authorList>
            <person name="Kono N."/>
            <person name="Nakamura H."/>
            <person name="Mori M."/>
            <person name="Yoshida Y."/>
            <person name="Ohtoshi R."/>
            <person name="Malay A.D."/>
            <person name="Moran D.A.P."/>
            <person name="Tomita M."/>
            <person name="Numata K."/>
            <person name="Arakawa K."/>
        </authorList>
    </citation>
    <scope>NUCLEOTIDE SEQUENCE</scope>
</reference>
<protein>
    <submittedName>
        <fullName evidence="1">Uncharacterized protein</fullName>
    </submittedName>
</protein>
<dbReference type="EMBL" id="BMAV01026093">
    <property type="protein sequence ID" value="GFS47244.1"/>
    <property type="molecule type" value="Genomic_DNA"/>
</dbReference>
<dbReference type="SUPFAM" id="SSF52047">
    <property type="entry name" value="RNI-like"/>
    <property type="match status" value="1"/>
</dbReference>
<keyword evidence="2" id="KW-1185">Reference proteome</keyword>
<proteinExistence type="predicted"/>
<comment type="caution">
    <text evidence="1">The sequence shown here is derived from an EMBL/GenBank/DDBJ whole genome shotgun (WGS) entry which is preliminary data.</text>
</comment>
<evidence type="ECO:0000313" key="2">
    <source>
        <dbReference type="Proteomes" id="UP000886998"/>
    </source>
</evidence>
<dbReference type="Proteomes" id="UP000886998">
    <property type="component" value="Unassembled WGS sequence"/>
</dbReference>
<evidence type="ECO:0000313" key="1">
    <source>
        <dbReference type="EMBL" id="GFS47244.1"/>
    </source>
</evidence>
<dbReference type="AlphaFoldDB" id="A0A8X6IKT0"/>
<dbReference type="Gene3D" id="3.80.10.10">
    <property type="entry name" value="Ribonuclease Inhibitor"/>
    <property type="match status" value="1"/>
</dbReference>
<sequence length="139" mass="16229">MHVTDDTVFAVCECLPNLQEFIIRYNHEIDQCIVKIFQLQNLVKLDLSYNLSISGLSYILAMSFLETFNQKYLNLAYSNISDEELFKLLERNPNIRYLNTSGSFFIRFADLENLSLIACRGLVLNNDFEMELKRQNPCL</sequence>
<organism evidence="1 2">
    <name type="scientific">Trichonephila inaurata madagascariensis</name>
    <dbReference type="NCBI Taxonomy" id="2747483"/>
    <lineage>
        <taxon>Eukaryota</taxon>
        <taxon>Metazoa</taxon>
        <taxon>Ecdysozoa</taxon>
        <taxon>Arthropoda</taxon>
        <taxon>Chelicerata</taxon>
        <taxon>Arachnida</taxon>
        <taxon>Araneae</taxon>
        <taxon>Araneomorphae</taxon>
        <taxon>Entelegynae</taxon>
        <taxon>Araneoidea</taxon>
        <taxon>Nephilidae</taxon>
        <taxon>Trichonephila</taxon>
        <taxon>Trichonephila inaurata</taxon>
    </lineage>
</organism>
<gene>
    <name evidence="1" type="ORF">TNIN_256931</name>
</gene>
<name>A0A8X6IKT0_9ARAC</name>
<dbReference type="InterPro" id="IPR032675">
    <property type="entry name" value="LRR_dom_sf"/>
</dbReference>
<dbReference type="OrthoDB" id="550575at2759"/>
<accession>A0A8X6IKT0</accession>